<dbReference type="PIRSF" id="PIRSF006060">
    <property type="entry name" value="AA_transporter"/>
    <property type="match status" value="1"/>
</dbReference>
<evidence type="ECO:0000256" key="7">
    <source>
        <dbReference type="ARBA" id="ARBA00023136"/>
    </source>
</evidence>
<dbReference type="InParanoid" id="A0A061DW83"/>
<dbReference type="PANTHER" id="PTHR43243:SF1">
    <property type="entry name" value="CATIONIC AMINO ACID TRANSPORTER 1"/>
    <property type="match status" value="1"/>
</dbReference>
<comment type="subcellular location">
    <subcellularLocation>
        <location evidence="1">Membrane</location>
        <topology evidence="1">Multi-pass membrane protein</topology>
    </subcellularLocation>
</comment>
<dbReference type="Proteomes" id="UP000026915">
    <property type="component" value="Chromosome 2"/>
</dbReference>
<dbReference type="eggNOG" id="KOG1286">
    <property type="taxonomic scope" value="Eukaryota"/>
</dbReference>
<evidence type="ECO:0000259" key="9">
    <source>
        <dbReference type="Pfam" id="PF13906"/>
    </source>
</evidence>
<dbReference type="Gene3D" id="1.20.1740.10">
    <property type="entry name" value="Amino acid/polyamine transporter I"/>
    <property type="match status" value="1"/>
</dbReference>
<dbReference type="GO" id="GO:0006865">
    <property type="term" value="P:amino acid transport"/>
    <property type="evidence" value="ECO:0000318"/>
    <property type="project" value="GO_Central"/>
</dbReference>
<keyword evidence="3" id="KW-0813">Transport</keyword>
<sequence length="604" mass="65794">MGVNGAVGEEGIRRRGCSCTKDDFLPEESFKSWGNYVQALKETPSRFMDRVLTRSLDSTELHEIKARSQHEMKKNLSWWDLIWFGIGAVIGAGIFVLTGLQAKEVAGPAVVLSYVISGVSAMLSVFCYTEFAVEIPVAGGSFAYLRVELGDFMAFIAAGNILLEYVIGGAAVARSWTSYFATLCNHQPEDFRIIVHSMPADYGHLDPIAVVVVSVICVLAVLSTKGSSRFNYIASVIHVIVILFIIIAGFTKADPKNYSDFTPFGVRGIFKSSAVLFFAYVGFDAVSTMAEETKNPARDIPIGLVGSMVITTTAYCLLAVALCLMQPFSQIDKDAPFSVAFEAVGWSWAKYIVAAGALKGMTTVLLVSAVGQARYLTHIARTHMMPPWLAQVHPKTGTPINATIVMLTATAIIAFFTDLGILADLLSISTLFIFMLVALALLVRRYYVSGETTTADRNKLIACIALILGSSIASALYWGISDDNDWITYVITVPIWFFATMAIQIFVPHARNPKLWGVPLVPWLPSASIAINIFLLGSIDGASFIRFGIWTCVLLLYYFFFGLHASYDTAKESGENKVADGWKKVEEGVTSSEAKSGLQVTNSS</sequence>
<dbReference type="GO" id="GO:0005313">
    <property type="term" value="F:L-glutamate transmembrane transporter activity"/>
    <property type="evidence" value="ECO:0000318"/>
    <property type="project" value="GO_Central"/>
</dbReference>
<feature type="transmembrane region" description="Helical" evidence="8">
    <location>
        <begin position="486"/>
        <end position="508"/>
    </location>
</feature>
<feature type="transmembrane region" description="Helical" evidence="8">
    <location>
        <begin position="397"/>
        <end position="416"/>
    </location>
</feature>
<dbReference type="HOGENOM" id="CLU_007946_15_9_1"/>
<evidence type="ECO:0000313" key="11">
    <source>
        <dbReference type="Proteomes" id="UP000026915"/>
    </source>
</evidence>
<evidence type="ECO:0000256" key="4">
    <source>
        <dbReference type="ARBA" id="ARBA00022692"/>
    </source>
</evidence>
<proteinExistence type="inferred from homology"/>
<feature type="transmembrane region" description="Helical" evidence="8">
    <location>
        <begin position="109"/>
        <end position="131"/>
    </location>
</feature>
<evidence type="ECO:0000256" key="1">
    <source>
        <dbReference type="ARBA" id="ARBA00004141"/>
    </source>
</evidence>
<dbReference type="PANTHER" id="PTHR43243">
    <property type="entry name" value="INNER MEMBRANE TRANSPORTER YGJI-RELATED"/>
    <property type="match status" value="1"/>
</dbReference>
<dbReference type="OMA" id="DTNSAAW"/>
<feature type="transmembrane region" description="Helical" evidence="8">
    <location>
        <begin position="428"/>
        <end position="448"/>
    </location>
</feature>
<feature type="transmembrane region" description="Helical" evidence="8">
    <location>
        <begin position="205"/>
        <end position="223"/>
    </location>
</feature>
<evidence type="ECO:0000256" key="6">
    <source>
        <dbReference type="ARBA" id="ARBA00022989"/>
    </source>
</evidence>
<feature type="transmembrane region" description="Helical" evidence="8">
    <location>
        <begin position="460"/>
        <end position="480"/>
    </location>
</feature>
<dbReference type="AlphaFoldDB" id="A0A061DW83"/>
<dbReference type="Pfam" id="PF13906">
    <property type="entry name" value="AA_permease_C"/>
    <property type="match status" value="1"/>
</dbReference>
<evidence type="ECO:0000256" key="2">
    <source>
        <dbReference type="ARBA" id="ARBA00008572"/>
    </source>
</evidence>
<keyword evidence="6 8" id="KW-1133">Transmembrane helix</keyword>
<feature type="transmembrane region" description="Helical" evidence="8">
    <location>
        <begin position="152"/>
        <end position="173"/>
    </location>
</feature>
<evidence type="ECO:0000313" key="10">
    <source>
        <dbReference type="EMBL" id="EOX96965.1"/>
    </source>
</evidence>
<dbReference type="EMBL" id="CM001880">
    <property type="protein sequence ID" value="EOX96965.1"/>
    <property type="molecule type" value="Genomic_DNA"/>
</dbReference>
<dbReference type="FunCoup" id="A0A061DW83">
    <property type="interactions" value="52"/>
</dbReference>
<feature type="transmembrane region" description="Helical" evidence="8">
    <location>
        <begin position="302"/>
        <end position="328"/>
    </location>
</feature>
<feature type="transmembrane region" description="Helical" evidence="8">
    <location>
        <begin position="520"/>
        <end position="539"/>
    </location>
</feature>
<feature type="transmembrane region" description="Helical" evidence="8">
    <location>
        <begin position="270"/>
        <end position="290"/>
    </location>
</feature>
<keyword evidence="5" id="KW-0029">Amino-acid transport</keyword>
<dbReference type="Pfam" id="PF13520">
    <property type="entry name" value="AA_permease_2"/>
    <property type="match status" value="1"/>
</dbReference>
<dbReference type="GO" id="GO:0015189">
    <property type="term" value="F:L-lysine transmembrane transporter activity"/>
    <property type="evidence" value="ECO:0000318"/>
    <property type="project" value="GO_Central"/>
</dbReference>
<reference evidence="10 11" key="1">
    <citation type="journal article" date="2013" name="Genome Biol.">
        <title>The genome sequence of the most widely cultivated cacao type and its use to identify candidate genes regulating pod color.</title>
        <authorList>
            <person name="Motamayor J.C."/>
            <person name="Mockaitis K."/>
            <person name="Schmutz J."/>
            <person name="Haiminen N."/>
            <person name="Iii D.L."/>
            <person name="Cornejo O."/>
            <person name="Findley S.D."/>
            <person name="Zheng P."/>
            <person name="Utro F."/>
            <person name="Royaert S."/>
            <person name="Saski C."/>
            <person name="Jenkins J."/>
            <person name="Podicheti R."/>
            <person name="Zhao M."/>
            <person name="Scheffler B.E."/>
            <person name="Stack J.C."/>
            <person name="Feltus F.A."/>
            <person name="Mustiga G.M."/>
            <person name="Amores F."/>
            <person name="Phillips W."/>
            <person name="Marelli J.P."/>
            <person name="May G.D."/>
            <person name="Shapiro H."/>
            <person name="Ma J."/>
            <person name="Bustamante C.D."/>
            <person name="Schnell R.J."/>
            <person name="Main D."/>
            <person name="Gilbert D."/>
            <person name="Parida L."/>
            <person name="Kuhn D.N."/>
        </authorList>
    </citation>
    <scope>NUCLEOTIDE SEQUENCE [LARGE SCALE GENOMIC DNA]</scope>
    <source>
        <strain evidence="11">cv. Matina 1-6</strain>
    </source>
</reference>
<gene>
    <name evidence="10" type="ORF">TCM_006089</name>
</gene>
<feature type="transmembrane region" description="Helical" evidence="8">
    <location>
        <begin position="545"/>
        <end position="567"/>
    </location>
</feature>
<dbReference type="InterPro" id="IPR002293">
    <property type="entry name" value="AA/rel_permease1"/>
</dbReference>
<feature type="transmembrane region" description="Helical" evidence="8">
    <location>
        <begin position="348"/>
        <end position="376"/>
    </location>
</feature>
<dbReference type="Gramene" id="EOX96965">
    <property type="protein sequence ID" value="EOX96965"/>
    <property type="gene ID" value="TCM_006089"/>
</dbReference>
<protein>
    <submittedName>
        <fullName evidence="10">Amino acid transporter 1</fullName>
    </submittedName>
</protein>
<comment type="similarity">
    <text evidence="2">Belongs to the amino acid-polyamine-organocation (APC) superfamily. Cationic amino acid transporter (CAT) (TC 2.A.3.3) family.</text>
</comment>
<keyword evidence="7 8" id="KW-0472">Membrane</keyword>
<dbReference type="GO" id="GO:0005886">
    <property type="term" value="C:plasma membrane"/>
    <property type="evidence" value="ECO:0000318"/>
    <property type="project" value="GO_Central"/>
</dbReference>
<accession>A0A061DW83</accession>
<organism evidence="10 11">
    <name type="scientific">Theobroma cacao</name>
    <name type="common">Cacao</name>
    <name type="synonym">Cocoa</name>
    <dbReference type="NCBI Taxonomy" id="3641"/>
    <lineage>
        <taxon>Eukaryota</taxon>
        <taxon>Viridiplantae</taxon>
        <taxon>Streptophyta</taxon>
        <taxon>Embryophyta</taxon>
        <taxon>Tracheophyta</taxon>
        <taxon>Spermatophyta</taxon>
        <taxon>Magnoliopsida</taxon>
        <taxon>eudicotyledons</taxon>
        <taxon>Gunneridae</taxon>
        <taxon>Pentapetalae</taxon>
        <taxon>rosids</taxon>
        <taxon>malvids</taxon>
        <taxon>Malvales</taxon>
        <taxon>Malvaceae</taxon>
        <taxon>Byttnerioideae</taxon>
        <taxon>Theobroma</taxon>
    </lineage>
</organism>
<feature type="domain" description="Cationic amino acid transporter C-terminal" evidence="9">
    <location>
        <begin position="516"/>
        <end position="566"/>
    </location>
</feature>
<feature type="transmembrane region" description="Helical" evidence="8">
    <location>
        <begin position="230"/>
        <end position="250"/>
    </location>
</feature>
<name>A0A061DW83_THECC</name>
<keyword evidence="4 8" id="KW-0812">Transmembrane</keyword>
<keyword evidence="11" id="KW-1185">Reference proteome</keyword>
<dbReference type="FunFam" id="1.20.1740.10:FF:000035">
    <property type="entry name" value="Cationic amino acid transporter 5"/>
    <property type="match status" value="1"/>
</dbReference>
<evidence type="ECO:0000256" key="8">
    <source>
        <dbReference type="SAM" id="Phobius"/>
    </source>
</evidence>
<evidence type="ECO:0000256" key="5">
    <source>
        <dbReference type="ARBA" id="ARBA00022970"/>
    </source>
</evidence>
<evidence type="ECO:0000256" key="3">
    <source>
        <dbReference type="ARBA" id="ARBA00022448"/>
    </source>
</evidence>
<feature type="transmembrane region" description="Helical" evidence="8">
    <location>
        <begin position="76"/>
        <end position="97"/>
    </location>
</feature>
<dbReference type="InterPro" id="IPR029485">
    <property type="entry name" value="CAT_C"/>
</dbReference>